<proteinExistence type="predicted"/>
<protein>
    <submittedName>
        <fullName evidence="2">Uncharacterized protein</fullName>
    </submittedName>
</protein>
<keyword evidence="1" id="KW-0812">Transmembrane</keyword>
<evidence type="ECO:0000256" key="1">
    <source>
        <dbReference type="SAM" id="Phobius"/>
    </source>
</evidence>
<name>A0A0L8HKL3_OCTBM</name>
<keyword evidence="1" id="KW-0472">Membrane</keyword>
<keyword evidence="1" id="KW-1133">Transmembrane helix</keyword>
<sequence>MKETWILLYLCIFHTQKLFYLLLHLLCVHSLHQTHLMEFLPTPFLQIKQGHPTY</sequence>
<dbReference type="EMBL" id="KQ417917">
    <property type="protein sequence ID" value="KOF89781.1"/>
    <property type="molecule type" value="Genomic_DNA"/>
</dbReference>
<evidence type="ECO:0000313" key="2">
    <source>
        <dbReference type="EMBL" id="KOF89781.1"/>
    </source>
</evidence>
<reference evidence="2" key="1">
    <citation type="submission" date="2015-07" db="EMBL/GenBank/DDBJ databases">
        <title>MeaNS - Measles Nucleotide Surveillance Program.</title>
        <authorList>
            <person name="Tran T."/>
            <person name="Druce J."/>
        </authorList>
    </citation>
    <scope>NUCLEOTIDE SEQUENCE</scope>
    <source>
        <strain evidence="2">UCB-OBI-ISO-001</strain>
        <tissue evidence="2">Gonad</tissue>
    </source>
</reference>
<organism evidence="2">
    <name type="scientific">Octopus bimaculoides</name>
    <name type="common">California two-spotted octopus</name>
    <dbReference type="NCBI Taxonomy" id="37653"/>
    <lineage>
        <taxon>Eukaryota</taxon>
        <taxon>Metazoa</taxon>
        <taxon>Spiralia</taxon>
        <taxon>Lophotrochozoa</taxon>
        <taxon>Mollusca</taxon>
        <taxon>Cephalopoda</taxon>
        <taxon>Coleoidea</taxon>
        <taxon>Octopodiformes</taxon>
        <taxon>Octopoda</taxon>
        <taxon>Incirrata</taxon>
        <taxon>Octopodidae</taxon>
        <taxon>Octopus</taxon>
    </lineage>
</organism>
<accession>A0A0L8HKL3</accession>
<dbReference type="AlphaFoldDB" id="A0A0L8HKL3"/>
<gene>
    <name evidence="2" type="ORF">OCBIM_22012527mg</name>
</gene>
<feature type="transmembrane region" description="Helical" evidence="1">
    <location>
        <begin position="6"/>
        <end position="28"/>
    </location>
</feature>